<keyword evidence="2" id="KW-1185">Reference proteome</keyword>
<organism evidence="1 2">
    <name type="scientific">Ostreibacterium oceani</name>
    <dbReference type="NCBI Taxonomy" id="2654998"/>
    <lineage>
        <taxon>Bacteria</taxon>
        <taxon>Pseudomonadati</taxon>
        <taxon>Pseudomonadota</taxon>
        <taxon>Gammaproteobacteria</taxon>
        <taxon>Cardiobacteriales</taxon>
        <taxon>Ostreibacteriaceae</taxon>
        <taxon>Ostreibacterium</taxon>
    </lineage>
</organism>
<dbReference type="InterPro" id="IPR050708">
    <property type="entry name" value="T6SS_VgrG/RHS"/>
</dbReference>
<comment type="caution">
    <text evidence="1">The sequence shown here is derived from an EMBL/GenBank/DDBJ whole genome shotgun (WGS) entry which is preliminary data.</text>
</comment>
<evidence type="ECO:0000313" key="2">
    <source>
        <dbReference type="Proteomes" id="UP000471298"/>
    </source>
</evidence>
<dbReference type="NCBIfam" id="TIGR03696">
    <property type="entry name" value="Rhs_assc_core"/>
    <property type="match status" value="1"/>
</dbReference>
<reference evidence="1 2" key="1">
    <citation type="submission" date="2019-10" db="EMBL/GenBank/DDBJ databases">
        <title>Cardiobacteriales fam. a chemoheterotrophic member of the order Cardiobacteriales, and proposal of Cardiobacteriales fam. nov.</title>
        <authorList>
            <person name="Wang C."/>
        </authorList>
    </citation>
    <scope>NUCLEOTIDE SEQUENCE [LARGE SCALE GENOMIC DNA]</scope>
    <source>
        <strain evidence="1 2">ML27</strain>
    </source>
</reference>
<proteinExistence type="predicted"/>
<dbReference type="InterPro" id="IPR022385">
    <property type="entry name" value="Rhs_assc_core"/>
</dbReference>
<accession>A0A6N7EZ80</accession>
<dbReference type="InParanoid" id="A0A6N7EZ80"/>
<dbReference type="PANTHER" id="PTHR32305">
    <property type="match status" value="1"/>
</dbReference>
<dbReference type="PANTHER" id="PTHR32305:SF15">
    <property type="entry name" value="PROTEIN RHSA-RELATED"/>
    <property type="match status" value="1"/>
</dbReference>
<protein>
    <submittedName>
        <fullName evidence="1">Uncharacterized protein</fullName>
    </submittedName>
</protein>
<dbReference type="Proteomes" id="UP000471298">
    <property type="component" value="Unassembled WGS sequence"/>
</dbReference>
<sequence length="147" mass="16510">MHDEEINLYQNYHRDYNPNLGRYMQTDPIGLAGGINTYGYAGQSPLVFVDVYGLEPSCQALENAGLGHWCEPKPKPKPKPDPEACEKCKKACIEMDSSHCDRNRPHRVRRPVLGEQWVCETAHGLNIKACLKVCEGTDFCAEPCENS</sequence>
<evidence type="ECO:0000313" key="1">
    <source>
        <dbReference type="EMBL" id="MPV85798.1"/>
    </source>
</evidence>
<gene>
    <name evidence="1" type="ORF">GCU85_03475</name>
</gene>
<dbReference type="Gene3D" id="2.180.10.10">
    <property type="entry name" value="RHS repeat-associated core"/>
    <property type="match status" value="1"/>
</dbReference>
<dbReference type="AlphaFoldDB" id="A0A6N7EZ80"/>
<dbReference type="EMBL" id="WHNW01000003">
    <property type="protein sequence ID" value="MPV85798.1"/>
    <property type="molecule type" value="Genomic_DNA"/>
</dbReference>
<name>A0A6N7EZ80_9GAMM</name>